<feature type="non-terminal residue" evidence="1">
    <location>
        <position position="118"/>
    </location>
</feature>
<evidence type="ECO:0000313" key="2">
    <source>
        <dbReference type="Proteomes" id="UP000327439"/>
    </source>
</evidence>
<evidence type="ECO:0000313" key="1">
    <source>
        <dbReference type="EMBL" id="KAB2018179.1"/>
    </source>
</evidence>
<sequence length="118" mass="14115">KRIVADARCPRCKLEEEDCNHIFRECSTIKDVWRFIQLSWVLNNAQDTFWNWLTWVFSRGTTEQCRIFCCGLWTIWTNRNKLVYENRQTTARDISYKISDFFAGLKGIEEKKLILANV</sequence>
<proteinExistence type="predicted"/>
<protein>
    <recommendedName>
        <fullName evidence="3">Reverse transcriptase zinc-binding domain-containing protein</fullName>
    </recommendedName>
</protein>
<feature type="non-terminal residue" evidence="1">
    <location>
        <position position="1"/>
    </location>
</feature>
<organism evidence="1 2">
    <name type="scientific">Gossypium barbadense</name>
    <name type="common">Sea Island cotton</name>
    <name type="synonym">Hibiscus barbadensis</name>
    <dbReference type="NCBI Taxonomy" id="3634"/>
    <lineage>
        <taxon>Eukaryota</taxon>
        <taxon>Viridiplantae</taxon>
        <taxon>Streptophyta</taxon>
        <taxon>Embryophyta</taxon>
        <taxon>Tracheophyta</taxon>
        <taxon>Spermatophyta</taxon>
        <taxon>Magnoliopsida</taxon>
        <taxon>eudicotyledons</taxon>
        <taxon>Gunneridae</taxon>
        <taxon>Pentapetalae</taxon>
        <taxon>rosids</taxon>
        <taxon>malvids</taxon>
        <taxon>Malvales</taxon>
        <taxon>Malvaceae</taxon>
        <taxon>Malvoideae</taxon>
        <taxon>Gossypium</taxon>
    </lineage>
</organism>
<dbReference type="Proteomes" id="UP000327439">
    <property type="component" value="Chromosome D08"/>
</dbReference>
<dbReference type="OrthoDB" id="999899at2759"/>
<accession>A0A5J5QIY8</accession>
<keyword evidence="2" id="KW-1185">Reference proteome</keyword>
<dbReference type="AlphaFoldDB" id="A0A5J5QIY8"/>
<evidence type="ECO:0008006" key="3">
    <source>
        <dbReference type="Google" id="ProtNLM"/>
    </source>
</evidence>
<gene>
    <name evidence="1" type="ORF">ES319_D08G211900v1</name>
</gene>
<reference evidence="2" key="1">
    <citation type="journal article" date="2020" name="Nat. Genet.">
        <title>Genomic diversifications of five Gossypium allopolyploid species and their impact on cotton improvement.</title>
        <authorList>
            <person name="Chen Z.J."/>
            <person name="Sreedasyam A."/>
            <person name="Ando A."/>
            <person name="Song Q."/>
            <person name="De Santiago L.M."/>
            <person name="Hulse-Kemp A.M."/>
            <person name="Ding M."/>
            <person name="Ye W."/>
            <person name="Kirkbride R.C."/>
            <person name="Jenkins J."/>
            <person name="Plott C."/>
            <person name="Lovell J."/>
            <person name="Lin Y.M."/>
            <person name="Vaughn R."/>
            <person name="Liu B."/>
            <person name="Simpson S."/>
            <person name="Scheffler B.E."/>
            <person name="Wen L."/>
            <person name="Saski C.A."/>
            <person name="Grover C.E."/>
            <person name="Hu G."/>
            <person name="Conover J.L."/>
            <person name="Carlson J.W."/>
            <person name="Shu S."/>
            <person name="Boston L.B."/>
            <person name="Williams M."/>
            <person name="Peterson D.G."/>
            <person name="McGee K."/>
            <person name="Jones D.C."/>
            <person name="Wendel J.F."/>
            <person name="Stelly D.M."/>
            <person name="Grimwood J."/>
            <person name="Schmutz J."/>
        </authorList>
    </citation>
    <scope>NUCLEOTIDE SEQUENCE [LARGE SCALE GENOMIC DNA]</scope>
    <source>
        <strain evidence="2">cv. 3-79</strain>
    </source>
</reference>
<dbReference type="EMBL" id="CM018222">
    <property type="protein sequence ID" value="KAB2018179.1"/>
    <property type="molecule type" value="Genomic_DNA"/>
</dbReference>
<name>A0A5J5QIY8_GOSBA</name>